<protein>
    <submittedName>
        <fullName evidence="1">Uncharacterized protein</fullName>
    </submittedName>
</protein>
<dbReference type="Proteomes" id="UP000052068">
    <property type="component" value="Unassembled WGS sequence"/>
</dbReference>
<comment type="caution">
    <text evidence="1">The sequence shown here is derived from an EMBL/GenBank/DDBJ whole genome shotgun (WGS) entry which is preliminary data.</text>
</comment>
<sequence>MIFNGAEYTARTLFRITCTWELKAPALAGTLGMVLPILGPLLVNAAKGAPLCLVACGDDIDPAEVSMKWLRSAALGEPMS</sequence>
<evidence type="ECO:0000313" key="1">
    <source>
        <dbReference type="EMBL" id="KJF66034.1"/>
    </source>
</evidence>
<evidence type="ECO:0000313" key="2">
    <source>
        <dbReference type="Proteomes" id="UP000052068"/>
    </source>
</evidence>
<accession>A0ABR5CMF3</accession>
<reference evidence="1 2" key="1">
    <citation type="submission" date="2015-03" db="EMBL/GenBank/DDBJ databases">
        <title>Draft Genome Sequences of Agrobacterium nepotum Strain 39/7T (= CFBP 7436T = LMG 26435T) and Agrobacterium sp. Strain KFB 330 (= CFBP 8308 = LMG 28674).</title>
        <authorList>
            <person name="Kuzmanovic N."/>
            <person name="Pulawska J."/>
            <person name="Obradovic A."/>
        </authorList>
    </citation>
    <scope>NUCLEOTIDE SEQUENCE [LARGE SCALE GENOMIC DNA]</scope>
    <source>
        <strain evidence="1 2">39/7</strain>
    </source>
</reference>
<proteinExistence type="predicted"/>
<name>A0ABR5CMF3_9HYPH</name>
<dbReference type="EMBL" id="JWJH01000020">
    <property type="protein sequence ID" value="KJF66034.1"/>
    <property type="molecule type" value="Genomic_DNA"/>
</dbReference>
<organism evidence="1 2">
    <name type="scientific">Rhizobium nepotum 39/7</name>
    <dbReference type="NCBI Taxonomy" id="1368418"/>
    <lineage>
        <taxon>Bacteria</taxon>
        <taxon>Pseudomonadati</taxon>
        <taxon>Pseudomonadota</taxon>
        <taxon>Alphaproteobacteria</taxon>
        <taxon>Hyphomicrobiales</taxon>
        <taxon>Rhizobiaceae</taxon>
        <taxon>Rhizobium/Agrobacterium group</taxon>
        <taxon>Rhizobium</taxon>
    </lineage>
</organism>
<keyword evidence="2" id="KW-1185">Reference proteome</keyword>
<gene>
    <name evidence="1" type="ORF">RS75_20400</name>
</gene>